<name>A0A438I4W9_VITVI</name>
<comment type="caution">
    <text evidence="2">The sequence shown here is derived from an EMBL/GenBank/DDBJ whole genome shotgun (WGS) entry which is preliminary data.</text>
</comment>
<dbReference type="SUPFAM" id="SSF56672">
    <property type="entry name" value="DNA/RNA polymerases"/>
    <property type="match status" value="1"/>
</dbReference>
<accession>A0A438I4W9</accession>
<dbReference type="CDD" id="cd09272">
    <property type="entry name" value="RNase_HI_RT_Ty1"/>
    <property type="match status" value="1"/>
</dbReference>
<dbReference type="PANTHER" id="PTHR11439">
    <property type="entry name" value="GAG-POL-RELATED RETROTRANSPOSON"/>
    <property type="match status" value="1"/>
</dbReference>
<dbReference type="EMBL" id="QGNW01000142">
    <property type="protein sequence ID" value="RVW91749.1"/>
    <property type="molecule type" value="Genomic_DNA"/>
</dbReference>
<dbReference type="PANTHER" id="PTHR11439:SF467">
    <property type="entry name" value="INTEGRASE CATALYTIC DOMAIN-CONTAINING PROTEIN"/>
    <property type="match status" value="1"/>
</dbReference>
<gene>
    <name evidence="2" type="primary">RE1_2249</name>
    <name evidence="2" type="ORF">CK203_045950</name>
</gene>
<dbReference type="InterPro" id="IPR013103">
    <property type="entry name" value="RVT_2"/>
</dbReference>
<evidence type="ECO:0000313" key="2">
    <source>
        <dbReference type="EMBL" id="RVW91749.1"/>
    </source>
</evidence>
<sequence>MWKAAMNEDMKSLQKNKTWELVECPPGKKPVGCRWIYTVKYKVDGSIERFKTRLVAKGYTQTYGIDYIETFASVAKINIVRVLLSLVANLDWPLQQFDVKNAFLHDELSEEVYMDLPLGCMVSEKQCQKVCKLKKSLYRLKQSSRAWFERFTKSMRAFGYRQITGNDPEERKALQNYLSREFEMKDLGPLKYFLGIEVSRSSEGIFLSQRKYALDLLQETGVSGCQLVNSPIEKGLKLCVEPNQVSTDKGRYQRLVGRLMYLAHTRPYIAYTLSVVSQYMHNPGEQHMNAIMRILRYLKNAPGKGILFAKNVDHQSGNLVTWKSKKQNVVARLSAEAEFRAACDIAHNPVQHDRTKHVEVDRFFIKEKLDDKIVELPKIRSVNQFADILTKVVSSQVFSKFLDKLGMCDIYEPT</sequence>
<organism evidence="2 3">
    <name type="scientific">Vitis vinifera</name>
    <name type="common">Grape</name>
    <dbReference type="NCBI Taxonomy" id="29760"/>
    <lineage>
        <taxon>Eukaryota</taxon>
        <taxon>Viridiplantae</taxon>
        <taxon>Streptophyta</taxon>
        <taxon>Embryophyta</taxon>
        <taxon>Tracheophyta</taxon>
        <taxon>Spermatophyta</taxon>
        <taxon>Magnoliopsida</taxon>
        <taxon>eudicotyledons</taxon>
        <taxon>Gunneridae</taxon>
        <taxon>Pentapetalae</taxon>
        <taxon>rosids</taxon>
        <taxon>Vitales</taxon>
        <taxon>Vitaceae</taxon>
        <taxon>Viteae</taxon>
        <taxon>Vitis</taxon>
    </lineage>
</organism>
<protein>
    <submittedName>
        <fullName evidence="2">Retrovirus-related Pol polyprotein from transposon RE1</fullName>
    </submittedName>
</protein>
<evidence type="ECO:0000259" key="1">
    <source>
        <dbReference type="Pfam" id="PF07727"/>
    </source>
</evidence>
<proteinExistence type="predicted"/>
<reference evidence="2 3" key="1">
    <citation type="journal article" date="2018" name="PLoS Genet.">
        <title>Population sequencing reveals clonal diversity and ancestral inbreeding in the grapevine cultivar Chardonnay.</title>
        <authorList>
            <person name="Roach M.J."/>
            <person name="Johnson D.L."/>
            <person name="Bohlmann J."/>
            <person name="van Vuuren H.J."/>
            <person name="Jones S.J."/>
            <person name="Pretorius I.S."/>
            <person name="Schmidt S.A."/>
            <person name="Borneman A.R."/>
        </authorList>
    </citation>
    <scope>NUCLEOTIDE SEQUENCE [LARGE SCALE GENOMIC DNA]</scope>
    <source>
        <strain evidence="3">cv. Chardonnay</strain>
        <tissue evidence="2">Leaf</tissue>
    </source>
</reference>
<dbReference type="Pfam" id="PF07727">
    <property type="entry name" value="RVT_2"/>
    <property type="match status" value="1"/>
</dbReference>
<dbReference type="Proteomes" id="UP000288805">
    <property type="component" value="Unassembled WGS sequence"/>
</dbReference>
<dbReference type="AlphaFoldDB" id="A0A438I4W9"/>
<evidence type="ECO:0000313" key="3">
    <source>
        <dbReference type="Proteomes" id="UP000288805"/>
    </source>
</evidence>
<feature type="domain" description="Reverse transcriptase Ty1/copia-type" evidence="1">
    <location>
        <begin position="16"/>
        <end position="164"/>
    </location>
</feature>
<dbReference type="InterPro" id="IPR043502">
    <property type="entry name" value="DNA/RNA_pol_sf"/>
</dbReference>